<evidence type="ECO:0000313" key="2">
    <source>
        <dbReference type="EMBL" id="BBM88087.1"/>
    </source>
</evidence>
<name>A0A5S9F6N7_UABAM</name>
<dbReference type="Proteomes" id="UP000326354">
    <property type="component" value="Chromosome"/>
</dbReference>
<dbReference type="Gene3D" id="3.40.50.410">
    <property type="entry name" value="von Willebrand factor, type A domain"/>
    <property type="match status" value="1"/>
</dbReference>
<feature type="domain" description="VWFA" evidence="1">
    <location>
        <begin position="52"/>
        <end position="238"/>
    </location>
</feature>
<dbReference type="KEGG" id="uam:UABAM_06503"/>
<dbReference type="PROSITE" id="PS50234">
    <property type="entry name" value="VWFA"/>
    <property type="match status" value="1"/>
</dbReference>
<organism evidence="2 3">
    <name type="scientific">Uabimicrobium amorphum</name>
    <dbReference type="NCBI Taxonomy" id="2596890"/>
    <lineage>
        <taxon>Bacteria</taxon>
        <taxon>Pseudomonadati</taxon>
        <taxon>Planctomycetota</taxon>
        <taxon>Candidatus Uabimicrobiia</taxon>
        <taxon>Candidatus Uabimicrobiales</taxon>
        <taxon>Candidatus Uabimicrobiaceae</taxon>
        <taxon>Candidatus Uabimicrobium</taxon>
    </lineage>
</organism>
<dbReference type="SUPFAM" id="SSF53300">
    <property type="entry name" value="vWA-like"/>
    <property type="match status" value="1"/>
</dbReference>
<proteinExistence type="predicted"/>
<accession>A0A5S9F6N7</accession>
<dbReference type="InterPro" id="IPR051266">
    <property type="entry name" value="CLCR"/>
</dbReference>
<dbReference type="OrthoDB" id="38701at2"/>
<dbReference type="PANTHER" id="PTHR10579:SF43">
    <property type="entry name" value="ZINC FINGER (C3HC4-TYPE RING FINGER) FAMILY PROTEIN"/>
    <property type="match status" value="1"/>
</dbReference>
<keyword evidence="3" id="KW-1185">Reference proteome</keyword>
<dbReference type="PANTHER" id="PTHR10579">
    <property type="entry name" value="CALCIUM-ACTIVATED CHLORIDE CHANNEL REGULATOR"/>
    <property type="match status" value="1"/>
</dbReference>
<dbReference type="EMBL" id="AP019860">
    <property type="protein sequence ID" value="BBM88087.1"/>
    <property type="molecule type" value="Genomic_DNA"/>
</dbReference>
<dbReference type="AlphaFoldDB" id="A0A5S9F6N7"/>
<reference evidence="2 3" key="1">
    <citation type="submission" date="2019-08" db="EMBL/GenBank/DDBJ databases">
        <title>Complete genome sequence of Candidatus Uab amorphum.</title>
        <authorList>
            <person name="Shiratori T."/>
            <person name="Suzuki S."/>
            <person name="Kakizawa Y."/>
            <person name="Ishida K."/>
        </authorList>
    </citation>
    <scope>NUCLEOTIDE SEQUENCE [LARGE SCALE GENOMIC DNA]</scope>
    <source>
        <strain evidence="2 3">SRT547</strain>
    </source>
</reference>
<dbReference type="SMART" id="SM00327">
    <property type="entry name" value="VWA"/>
    <property type="match status" value="1"/>
</dbReference>
<evidence type="ECO:0000313" key="3">
    <source>
        <dbReference type="Proteomes" id="UP000326354"/>
    </source>
</evidence>
<sequence length="441" mass="49972">MLDAESIFSFKCAIEQVYLRSDAPDPLEKDILIEAYLQDELRVKPELLCNTHFILMLDISGSMDDILEENKTKLEAVVQAACHVIDQLQDQDLISIITFTTEEKLFCWAEPVSNKGKLRNKITEIYEYPRGSTNLFPALKLAKQKLQRMKTSAQNVATKLLILTDGMIHDVESCEPEARHFHEQGIDIDTLGIGADFRGEEMELLTSGFMEKLENAAQTMAVFERSLRILQNTVATKVKVELETTHGVEIRGIAKISPDIKMVNYQSNTISFENVDRNRRYAAVVRTLIDPGLIGEKAIMTATLGFDVPKQNIFDEVIERIVVVNFTSDQARLSEPPNSEVIHASTYYTIAIRAQEIQDNCENKDLIMRNLKLIINRLKKIGDLETMARWEAVRDSYISKGQFSLEEYNSVAVSKSKTSAAYSALPPPDILDEHYDDELAW</sequence>
<protein>
    <submittedName>
        <fullName evidence="2">VWA domain-containing protein</fullName>
    </submittedName>
</protein>
<dbReference type="InterPro" id="IPR036465">
    <property type="entry name" value="vWFA_dom_sf"/>
</dbReference>
<dbReference type="RefSeq" id="WP_151972252.1">
    <property type="nucleotide sequence ID" value="NZ_AP019860.1"/>
</dbReference>
<evidence type="ECO:0000259" key="1">
    <source>
        <dbReference type="PROSITE" id="PS50234"/>
    </source>
</evidence>
<dbReference type="Pfam" id="PF00092">
    <property type="entry name" value="VWA"/>
    <property type="match status" value="1"/>
</dbReference>
<gene>
    <name evidence="2" type="ORF">UABAM_06503</name>
</gene>
<dbReference type="InterPro" id="IPR002035">
    <property type="entry name" value="VWF_A"/>
</dbReference>